<dbReference type="PANTHER" id="PTHR22840">
    <property type="entry name" value="WD REPEAT-CONTAINING PROTEIN 36"/>
    <property type="match status" value="1"/>
</dbReference>
<protein>
    <submittedName>
        <fullName evidence="3">Utp21 domain-containing protein</fullName>
    </submittedName>
</protein>
<evidence type="ECO:0000313" key="2">
    <source>
        <dbReference type="Proteomes" id="UP000095283"/>
    </source>
</evidence>
<dbReference type="Pfam" id="PF04192">
    <property type="entry name" value="Utp21"/>
    <property type="match status" value="1"/>
</dbReference>
<organism evidence="2 3">
    <name type="scientific">Heterorhabditis bacteriophora</name>
    <name type="common">Entomopathogenic nematode worm</name>
    <dbReference type="NCBI Taxonomy" id="37862"/>
    <lineage>
        <taxon>Eukaryota</taxon>
        <taxon>Metazoa</taxon>
        <taxon>Ecdysozoa</taxon>
        <taxon>Nematoda</taxon>
        <taxon>Chromadorea</taxon>
        <taxon>Rhabditida</taxon>
        <taxon>Rhabditina</taxon>
        <taxon>Rhabditomorpha</taxon>
        <taxon>Strongyloidea</taxon>
        <taxon>Heterorhabditidae</taxon>
        <taxon>Heterorhabditis</taxon>
    </lineage>
</organism>
<dbReference type="AlphaFoldDB" id="A0A1I7XV80"/>
<evidence type="ECO:0000259" key="1">
    <source>
        <dbReference type="Pfam" id="PF04192"/>
    </source>
</evidence>
<feature type="domain" description="WDR36/Utp21 C-terminal" evidence="1">
    <location>
        <begin position="2"/>
        <end position="66"/>
    </location>
</feature>
<keyword evidence="2" id="KW-1185">Reference proteome</keyword>
<reference evidence="3" key="1">
    <citation type="submission" date="2016-11" db="UniProtKB">
        <authorList>
            <consortium name="WormBaseParasite"/>
        </authorList>
    </citation>
    <scope>IDENTIFICATION</scope>
</reference>
<dbReference type="InterPro" id="IPR007319">
    <property type="entry name" value="WDR36/Utp21_C"/>
</dbReference>
<proteinExistence type="predicted"/>
<dbReference type="GO" id="GO:0006364">
    <property type="term" value="P:rRNA processing"/>
    <property type="evidence" value="ECO:0007669"/>
    <property type="project" value="InterPro"/>
</dbReference>
<sequence>MRSDFELVQSYLATAIKIHRSQLWIGNSNNDSLLDILEELLSVEDEIWSNYDQVIVENSAVVQWIKNALL</sequence>
<dbReference type="Proteomes" id="UP000095283">
    <property type="component" value="Unplaced"/>
</dbReference>
<evidence type="ECO:0000313" key="3">
    <source>
        <dbReference type="WBParaSite" id="Hba_21408"/>
    </source>
</evidence>
<name>A0A1I7XV80_HETBA</name>
<dbReference type="PANTHER" id="PTHR22840:SF12">
    <property type="entry name" value="WD REPEAT-CONTAINING PROTEIN 36"/>
    <property type="match status" value="1"/>
</dbReference>
<dbReference type="GO" id="GO:0032040">
    <property type="term" value="C:small-subunit processome"/>
    <property type="evidence" value="ECO:0007669"/>
    <property type="project" value="InterPro"/>
</dbReference>
<dbReference type="WBParaSite" id="Hba_21408">
    <property type="protein sequence ID" value="Hba_21408"/>
    <property type="gene ID" value="Hba_21408"/>
</dbReference>
<accession>A0A1I7XV80</accession>
<dbReference type="GO" id="GO:0034388">
    <property type="term" value="C:Pwp2p-containing subcomplex of 90S preribosome"/>
    <property type="evidence" value="ECO:0007669"/>
    <property type="project" value="TreeGrafter"/>
</dbReference>